<dbReference type="GO" id="GO:0005886">
    <property type="term" value="C:plasma membrane"/>
    <property type="evidence" value="ECO:0007669"/>
    <property type="project" value="UniProtKB-SubCell"/>
</dbReference>
<dbReference type="InterPro" id="IPR007387">
    <property type="entry name" value="TRAP_DctQ"/>
</dbReference>
<comment type="subcellular location">
    <subcellularLocation>
        <location evidence="1">Cell inner membrane</location>
        <topology evidence="1">Multi-pass membrane protein</topology>
    </subcellularLocation>
</comment>
<feature type="transmembrane region" description="Helical" evidence="9">
    <location>
        <begin position="90"/>
        <end position="111"/>
    </location>
</feature>
<dbReference type="OrthoDB" id="4544352at2"/>
<evidence type="ECO:0000259" key="10">
    <source>
        <dbReference type="Pfam" id="PF04290"/>
    </source>
</evidence>
<feature type="domain" description="Tripartite ATP-independent periplasmic transporters DctQ component" evidence="10">
    <location>
        <begin position="27"/>
        <end position="158"/>
    </location>
</feature>
<evidence type="ECO:0000256" key="2">
    <source>
        <dbReference type="ARBA" id="ARBA00022448"/>
    </source>
</evidence>
<protein>
    <submittedName>
        <fullName evidence="11">TRAP-type mannitol/chloroaromatic compound transport system, small permease component</fullName>
    </submittedName>
</protein>
<feature type="transmembrane region" description="Helical" evidence="9">
    <location>
        <begin position="51"/>
        <end position="69"/>
    </location>
</feature>
<evidence type="ECO:0000256" key="7">
    <source>
        <dbReference type="ARBA" id="ARBA00023136"/>
    </source>
</evidence>
<dbReference type="PANTHER" id="PTHR35011">
    <property type="entry name" value="2,3-DIKETO-L-GULONATE TRAP TRANSPORTER SMALL PERMEASE PROTEIN YIAM"/>
    <property type="match status" value="1"/>
</dbReference>
<keyword evidence="4" id="KW-0997">Cell inner membrane</keyword>
<keyword evidence="12" id="KW-1185">Reference proteome</keyword>
<dbReference type="PANTHER" id="PTHR35011:SF10">
    <property type="entry name" value="TRAP TRANSPORTER SMALL PERMEASE PROTEIN"/>
    <property type="match status" value="1"/>
</dbReference>
<evidence type="ECO:0000256" key="1">
    <source>
        <dbReference type="ARBA" id="ARBA00004429"/>
    </source>
</evidence>
<feature type="transmembrane region" description="Helical" evidence="9">
    <location>
        <begin position="131"/>
        <end position="151"/>
    </location>
</feature>
<evidence type="ECO:0000256" key="5">
    <source>
        <dbReference type="ARBA" id="ARBA00022692"/>
    </source>
</evidence>
<evidence type="ECO:0000313" key="12">
    <source>
        <dbReference type="Proteomes" id="UP000199649"/>
    </source>
</evidence>
<dbReference type="STRING" id="684552.SAMN04489719_1640"/>
<dbReference type="GO" id="GO:0022857">
    <property type="term" value="F:transmembrane transporter activity"/>
    <property type="evidence" value="ECO:0007669"/>
    <property type="project" value="TreeGrafter"/>
</dbReference>
<keyword evidence="7 9" id="KW-0472">Membrane</keyword>
<evidence type="ECO:0000256" key="4">
    <source>
        <dbReference type="ARBA" id="ARBA00022519"/>
    </source>
</evidence>
<keyword evidence="5 9" id="KW-0812">Transmembrane</keyword>
<dbReference type="GO" id="GO:0015740">
    <property type="term" value="P:C4-dicarboxylate transport"/>
    <property type="evidence" value="ECO:0007669"/>
    <property type="project" value="TreeGrafter"/>
</dbReference>
<evidence type="ECO:0000256" key="8">
    <source>
        <dbReference type="ARBA" id="ARBA00038436"/>
    </source>
</evidence>
<comment type="similarity">
    <text evidence="8">Belongs to the TRAP transporter small permease family.</text>
</comment>
<keyword evidence="2" id="KW-0813">Transport</keyword>
<gene>
    <name evidence="11" type="ORF">SAMN04489719_1640</name>
</gene>
<keyword evidence="3" id="KW-1003">Cell membrane</keyword>
<evidence type="ECO:0000256" key="3">
    <source>
        <dbReference type="ARBA" id="ARBA00022475"/>
    </source>
</evidence>
<keyword evidence="6 9" id="KW-1133">Transmembrane helix</keyword>
<feature type="transmembrane region" description="Helical" evidence="9">
    <location>
        <begin position="12"/>
        <end position="31"/>
    </location>
</feature>
<dbReference type="AlphaFoldDB" id="A0A1H1PTP8"/>
<evidence type="ECO:0000256" key="6">
    <source>
        <dbReference type="ARBA" id="ARBA00022989"/>
    </source>
</evidence>
<name>A0A1H1PTP8_9MICO</name>
<reference evidence="12" key="1">
    <citation type="submission" date="2016-10" db="EMBL/GenBank/DDBJ databases">
        <authorList>
            <person name="Varghese N."/>
            <person name="Submissions S."/>
        </authorList>
    </citation>
    <scope>NUCLEOTIDE SEQUENCE [LARGE SCALE GENOMIC DNA]</scope>
    <source>
        <strain evidence="12">DSM 22965</strain>
    </source>
</reference>
<dbReference type="Proteomes" id="UP000199649">
    <property type="component" value="Chromosome I"/>
</dbReference>
<proteinExistence type="inferred from homology"/>
<accession>A0A1H1PTP8</accession>
<sequence>MRAALERFTRWVTLPLGTVAGGIVILLMLLTVADVAMRKLSGRGVPGTLEYSEVLLVIAVFLAIAAAQARGYHVNTMVLTQALPLRVRRWVELVGAIVGAVVVATMAIVSVEAALVSFQTGEYRFGLAHVPIWPARVALAIGLVLFVFEYIRSSLERFLDKEDHTLAEELAEGHQA</sequence>
<evidence type="ECO:0000313" key="11">
    <source>
        <dbReference type="EMBL" id="SDS14387.1"/>
    </source>
</evidence>
<dbReference type="RefSeq" id="WP_157674279.1">
    <property type="nucleotide sequence ID" value="NZ_LT629734.1"/>
</dbReference>
<dbReference type="InterPro" id="IPR055348">
    <property type="entry name" value="DctQ"/>
</dbReference>
<evidence type="ECO:0000256" key="9">
    <source>
        <dbReference type="SAM" id="Phobius"/>
    </source>
</evidence>
<dbReference type="EMBL" id="LT629734">
    <property type="protein sequence ID" value="SDS14387.1"/>
    <property type="molecule type" value="Genomic_DNA"/>
</dbReference>
<dbReference type="Pfam" id="PF04290">
    <property type="entry name" value="DctQ"/>
    <property type="match status" value="1"/>
</dbReference>
<organism evidence="11 12">
    <name type="scientific">Agrococcus carbonis</name>
    <dbReference type="NCBI Taxonomy" id="684552"/>
    <lineage>
        <taxon>Bacteria</taxon>
        <taxon>Bacillati</taxon>
        <taxon>Actinomycetota</taxon>
        <taxon>Actinomycetes</taxon>
        <taxon>Micrococcales</taxon>
        <taxon>Microbacteriaceae</taxon>
        <taxon>Agrococcus</taxon>
    </lineage>
</organism>